<evidence type="ECO:0000313" key="2">
    <source>
        <dbReference type="EMBL" id="KZV47977.1"/>
    </source>
</evidence>
<keyword evidence="2" id="KW-0675">Receptor</keyword>
<name>A0A2Z7CPV6_9LAMI</name>
<keyword evidence="3" id="KW-1185">Reference proteome</keyword>
<protein>
    <submittedName>
        <fullName evidence="2">Glutamate receptor 2.7-like</fullName>
    </submittedName>
</protein>
<sequence length="360" mass="39736">MEFSLSSKIGAALPVEVIGPIDHPSYSDNTFPTAIQNRLFPIHSRSSSDLLLYQSLLPHAVPAQFKSWPRVSANTFFFPISGKPSAEYLPVACYLTKGKKSVTHVEKSDEPSSVGAKARNRKISSAPSRPVQRSRGRKYPTRSSSRLISHFSNTDVDLVDLVSSSPISDEGEGNREGDSTPHGSPTADELTDDYFLQGQDAGLAPESDPPRIPLIKFFSYVSISPVFKCCHSMFVSLCPLYFDLSCSVPFQAFSSRRAQLQKLEGPSFDAYLSFADDEASTSSQLAKSFPSAESLSYARTAVHNFLELGLHQLGSATKAIVDELASLKDDYGDWTKEIRDSEEKQGEFLLKWVQLRRVFS</sequence>
<feature type="region of interest" description="Disordered" evidence="1">
    <location>
        <begin position="164"/>
        <end position="190"/>
    </location>
</feature>
<reference evidence="2 3" key="1">
    <citation type="journal article" date="2015" name="Proc. Natl. Acad. Sci. U.S.A.">
        <title>The resurrection genome of Boea hygrometrica: A blueprint for survival of dehydration.</title>
        <authorList>
            <person name="Xiao L."/>
            <person name="Yang G."/>
            <person name="Zhang L."/>
            <person name="Yang X."/>
            <person name="Zhao S."/>
            <person name="Ji Z."/>
            <person name="Zhou Q."/>
            <person name="Hu M."/>
            <person name="Wang Y."/>
            <person name="Chen M."/>
            <person name="Xu Y."/>
            <person name="Jin H."/>
            <person name="Xiao X."/>
            <person name="Hu G."/>
            <person name="Bao F."/>
            <person name="Hu Y."/>
            <person name="Wan P."/>
            <person name="Li L."/>
            <person name="Deng X."/>
            <person name="Kuang T."/>
            <person name="Xiang C."/>
            <person name="Zhu J.K."/>
            <person name="Oliver M.J."/>
            <person name="He Y."/>
        </authorList>
    </citation>
    <scope>NUCLEOTIDE SEQUENCE [LARGE SCALE GENOMIC DNA]</scope>
    <source>
        <strain evidence="3">cv. XS01</strain>
    </source>
</reference>
<evidence type="ECO:0000313" key="3">
    <source>
        <dbReference type="Proteomes" id="UP000250235"/>
    </source>
</evidence>
<feature type="region of interest" description="Disordered" evidence="1">
    <location>
        <begin position="104"/>
        <end position="144"/>
    </location>
</feature>
<organism evidence="2 3">
    <name type="scientific">Dorcoceras hygrometricum</name>
    <dbReference type="NCBI Taxonomy" id="472368"/>
    <lineage>
        <taxon>Eukaryota</taxon>
        <taxon>Viridiplantae</taxon>
        <taxon>Streptophyta</taxon>
        <taxon>Embryophyta</taxon>
        <taxon>Tracheophyta</taxon>
        <taxon>Spermatophyta</taxon>
        <taxon>Magnoliopsida</taxon>
        <taxon>eudicotyledons</taxon>
        <taxon>Gunneridae</taxon>
        <taxon>Pentapetalae</taxon>
        <taxon>asterids</taxon>
        <taxon>lamiids</taxon>
        <taxon>Lamiales</taxon>
        <taxon>Gesneriaceae</taxon>
        <taxon>Didymocarpoideae</taxon>
        <taxon>Trichosporeae</taxon>
        <taxon>Loxocarpinae</taxon>
        <taxon>Dorcoceras</taxon>
    </lineage>
</organism>
<dbReference type="Proteomes" id="UP000250235">
    <property type="component" value="Unassembled WGS sequence"/>
</dbReference>
<accession>A0A2Z7CPV6</accession>
<dbReference type="EMBL" id="KQ994522">
    <property type="protein sequence ID" value="KZV47977.1"/>
    <property type="molecule type" value="Genomic_DNA"/>
</dbReference>
<evidence type="ECO:0000256" key="1">
    <source>
        <dbReference type="SAM" id="MobiDB-lite"/>
    </source>
</evidence>
<gene>
    <name evidence="2" type="ORF">F511_18318</name>
</gene>
<proteinExistence type="predicted"/>
<dbReference type="AlphaFoldDB" id="A0A2Z7CPV6"/>